<feature type="compositionally biased region" description="Polar residues" evidence="1">
    <location>
        <begin position="45"/>
        <end position="54"/>
    </location>
</feature>
<evidence type="ECO:0000313" key="2">
    <source>
        <dbReference type="EMBL" id="KAK3214302.1"/>
    </source>
</evidence>
<feature type="region of interest" description="Disordered" evidence="1">
    <location>
        <begin position="150"/>
        <end position="170"/>
    </location>
</feature>
<name>A0AAN6M3M8_9PLEO</name>
<evidence type="ECO:0000313" key="3">
    <source>
        <dbReference type="Proteomes" id="UP001280581"/>
    </source>
</evidence>
<dbReference type="EMBL" id="WVTA01000004">
    <property type="protein sequence ID" value="KAK3214302.1"/>
    <property type="molecule type" value="Genomic_DNA"/>
</dbReference>
<evidence type="ECO:0000256" key="1">
    <source>
        <dbReference type="SAM" id="MobiDB-lite"/>
    </source>
</evidence>
<keyword evidence="3" id="KW-1185">Reference proteome</keyword>
<feature type="region of interest" description="Disordered" evidence="1">
    <location>
        <begin position="437"/>
        <end position="458"/>
    </location>
</feature>
<reference evidence="2 3" key="1">
    <citation type="submission" date="2021-02" db="EMBL/GenBank/DDBJ databases">
        <title>Genome assembly of Pseudopithomyces chartarum.</title>
        <authorList>
            <person name="Jauregui R."/>
            <person name="Singh J."/>
            <person name="Voisey C."/>
        </authorList>
    </citation>
    <scope>NUCLEOTIDE SEQUENCE [LARGE SCALE GENOMIC DNA]</scope>
    <source>
        <strain evidence="2 3">AGR01</strain>
    </source>
</reference>
<sequence length="646" mass="68363">MAPAGLSEDAFYAILTQVIQDMGRLTTQELQVEEVEVSPGPVQLNLATSSTLPSQPADTTTTDARRLDPATPSTQPEATMQRVSSNGGPPRPSAPLGGISLKKSTVRVAGSAPPLASSRAAVPSAPSQVATSPAPFMTVTSPAPSIIAASPAPSMTATTPAPFKTTSSPAGFPTADLSEMASADVAVDMLTLPALPKPGSVADLEVEFAALLGTPTASAPTATTKANKAKPEDLAVSDTKSIKSPPLSDKTNVERTTPNVVLGAAEAKQTEDLQKPTVSAGPAVDKVETRVTEEESVVIDSKKNSSEGAERYLFQKASELLFALPQNTGPTAQLITTAVGKLKGAYSPHDYLDPNTVKIYQDRYVDAIVAFINGIGNGNQAVSREEIRTMLTKGEGNFFYLCNALTQLKYISVDTLDSVIGLSEAIAGVIFVKASPGPVSSSKDPMDGAKSWPAQEKRENGPGCRTCILTGLPDSVSINQVQALVWGGRLESIQLSKTVPRKVVVKFLTPESCLVYFDATSNGVIIPGTKNTVLVEKAPGPNSVNDLVRNCTDGDATRCVRAYDADDDWSDALLLGLAKGKGQPKREVDCVKQGRTAGRHWVEFRFANLYNALNFKRELAEEIEWEHCKINYAPDPCEVAKGVHMD</sequence>
<feature type="compositionally biased region" description="Polar residues" evidence="1">
    <location>
        <begin position="72"/>
        <end position="87"/>
    </location>
</feature>
<gene>
    <name evidence="2" type="ORF">GRF29_28g2637806</name>
</gene>
<feature type="compositionally biased region" description="Low complexity" evidence="1">
    <location>
        <begin position="109"/>
        <end position="132"/>
    </location>
</feature>
<feature type="region of interest" description="Disordered" evidence="1">
    <location>
        <begin position="44"/>
        <end position="132"/>
    </location>
</feature>
<organism evidence="2 3">
    <name type="scientific">Pseudopithomyces chartarum</name>
    <dbReference type="NCBI Taxonomy" id="1892770"/>
    <lineage>
        <taxon>Eukaryota</taxon>
        <taxon>Fungi</taxon>
        <taxon>Dikarya</taxon>
        <taxon>Ascomycota</taxon>
        <taxon>Pezizomycotina</taxon>
        <taxon>Dothideomycetes</taxon>
        <taxon>Pleosporomycetidae</taxon>
        <taxon>Pleosporales</taxon>
        <taxon>Massarineae</taxon>
        <taxon>Didymosphaeriaceae</taxon>
        <taxon>Pseudopithomyces</taxon>
    </lineage>
</organism>
<proteinExistence type="predicted"/>
<dbReference type="AlphaFoldDB" id="A0AAN6M3M8"/>
<feature type="compositionally biased region" description="Low complexity" evidence="1">
    <location>
        <begin position="150"/>
        <end position="162"/>
    </location>
</feature>
<accession>A0AAN6M3M8</accession>
<feature type="region of interest" description="Disordered" evidence="1">
    <location>
        <begin position="217"/>
        <end position="257"/>
    </location>
</feature>
<feature type="compositionally biased region" description="Low complexity" evidence="1">
    <location>
        <begin position="217"/>
        <end position="226"/>
    </location>
</feature>
<comment type="caution">
    <text evidence="2">The sequence shown here is derived from an EMBL/GenBank/DDBJ whole genome shotgun (WGS) entry which is preliminary data.</text>
</comment>
<dbReference type="Proteomes" id="UP001280581">
    <property type="component" value="Unassembled WGS sequence"/>
</dbReference>
<protein>
    <submittedName>
        <fullName evidence="2">Uncharacterized protein</fullName>
    </submittedName>
</protein>